<dbReference type="PROSITE" id="PS51227">
    <property type="entry name" value="SPR"/>
    <property type="match status" value="1"/>
</dbReference>
<accession>A0AAW0HXZ1</accession>
<feature type="region of interest" description="Disordered" evidence="8">
    <location>
        <begin position="224"/>
        <end position="327"/>
    </location>
</feature>
<evidence type="ECO:0000256" key="7">
    <source>
        <dbReference type="ARBA" id="ARBA00023136"/>
    </source>
</evidence>
<keyword evidence="10" id="KW-1185">Reference proteome</keyword>
<feature type="compositionally biased region" description="Low complexity" evidence="8">
    <location>
        <begin position="283"/>
        <end position="300"/>
    </location>
</feature>
<evidence type="ECO:0000256" key="4">
    <source>
        <dbReference type="ARBA" id="ARBA00018855"/>
    </source>
</evidence>
<evidence type="ECO:0000256" key="2">
    <source>
        <dbReference type="ARBA" id="ARBA00004496"/>
    </source>
</evidence>
<dbReference type="InterPro" id="IPR051192">
    <property type="entry name" value="Sprouty_domain"/>
</dbReference>
<dbReference type="Pfam" id="PF05210">
    <property type="entry name" value="Sprouty"/>
    <property type="match status" value="1"/>
</dbReference>
<dbReference type="PANTHER" id="PTHR12365">
    <property type="entry name" value="SPROUTY"/>
    <property type="match status" value="1"/>
</dbReference>
<protein>
    <recommendedName>
        <fullName evidence="4">Protein sprouty homolog 1</fullName>
    </recommendedName>
</protein>
<organism evidence="9 10">
    <name type="scientific">Myodes glareolus</name>
    <name type="common">Bank vole</name>
    <name type="synonym">Clethrionomys glareolus</name>
    <dbReference type="NCBI Taxonomy" id="447135"/>
    <lineage>
        <taxon>Eukaryota</taxon>
        <taxon>Metazoa</taxon>
        <taxon>Chordata</taxon>
        <taxon>Craniata</taxon>
        <taxon>Vertebrata</taxon>
        <taxon>Euteleostomi</taxon>
        <taxon>Mammalia</taxon>
        <taxon>Eutheria</taxon>
        <taxon>Euarchontoglires</taxon>
        <taxon>Glires</taxon>
        <taxon>Rodentia</taxon>
        <taxon>Myomorpha</taxon>
        <taxon>Muroidea</taxon>
        <taxon>Cricetidae</taxon>
        <taxon>Arvicolinae</taxon>
        <taxon>Myodes</taxon>
    </lineage>
</organism>
<keyword evidence="5" id="KW-0217">Developmental protein</keyword>
<comment type="caution">
    <text evidence="9">The sequence shown here is derived from an EMBL/GenBank/DDBJ whole genome shotgun (WGS) entry which is preliminary data.</text>
</comment>
<dbReference type="GO" id="GO:0048513">
    <property type="term" value="P:animal organ development"/>
    <property type="evidence" value="ECO:0007669"/>
    <property type="project" value="TreeGrafter"/>
</dbReference>
<dbReference type="GO" id="GO:0046580">
    <property type="term" value="P:negative regulation of Ras protein signal transduction"/>
    <property type="evidence" value="ECO:0007669"/>
    <property type="project" value="TreeGrafter"/>
</dbReference>
<dbReference type="GO" id="GO:0005829">
    <property type="term" value="C:cytosol"/>
    <property type="evidence" value="ECO:0007669"/>
    <property type="project" value="TreeGrafter"/>
</dbReference>
<dbReference type="PANTHER" id="PTHR12365:SF10">
    <property type="entry name" value="PROTEIN SPROUTY HOMOLOG 1"/>
    <property type="match status" value="1"/>
</dbReference>
<feature type="region of interest" description="Disordered" evidence="8">
    <location>
        <begin position="33"/>
        <end position="131"/>
    </location>
</feature>
<dbReference type="AlphaFoldDB" id="A0AAW0HXZ1"/>
<dbReference type="GO" id="GO:0016020">
    <property type="term" value="C:membrane"/>
    <property type="evidence" value="ECO:0007669"/>
    <property type="project" value="UniProtKB-SubCell"/>
</dbReference>
<evidence type="ECO:0000256" key="5">
    <source>
        <dbReference type="ARBA" id="ARBA00022473"/>
    </source>
</evidence>
<evidence type="ECO:0000256" key="6">
    <source>
        <dbReference type="ARBA" id="ARBA00022490"/>
    </source>
</evidence>
<keyword evidence="7" id="KW-0472">Membrane</keyword>
<dbReference type="GO" id="GO:0040037">
    <property type="term" value="P:negative regulation of fibroblast growth factor receptor signaling pathway"/>
    <property type="evidence" value="ECO:0007669"/>
    <property type="project" value="TreeGrafter"/>
</dbReference>
<name>A0AAW0HXZ1_MYOGA</name>
<evidence type="ECO:0000313" key="10">
    <source>
        <dbReference type="Proteomes" id="UP001488838"/>
    </source>
</evidence>
<reference evidence="9 10" key="1">
    <citation type="journal article" date="2023" name="bioRxiv">
        <title>Conserved and derived expression patterns and positive selection on dental genes reveal complex evolutionary context of ever-growing rodent molars.</title>
        <authorList>
            <person name="Calamari Z.T."/>
            <person name="Song A."/>
            <person name="Cohen E."/>
            <person name="Akter M."/>
            <person name="Roy R.D."/>
            <person name="Hallikas O."/>
            <person name="Christensen M.M."/>
            <person name="Li P."/>
            <person name="Marangoni P."/>
            <person name="Jernvall J."/>
            <person name="Klein O.D."/>
        </authorList>
    </citation>
    <scope>NUCLEOTIDE SEQUENCE [LARGE SCALE GENOMIC DNA]</scope>
    <source>
        <strain evidence="9">V071</strain>
    </source>
</reference>
<dbReference type="EMBL" id="JBBHLL010000284">
    <property type="protein sequence ID" value="KAK7806987.1"/>
    <property type="molecule type" value="Genomic_DNA"/>
</dbReference>
<comment type="subcellular location">
    <subcellularLocation>
        <location evidence="2">Cytoplasm</location>
    </subcellularLocation>
    <subcellularLocation>
        <location evidence="1">Membrane</location>
        <topology evidence="1">Peripheral membrane protein</topology>
    </subcellularLocation>
</comment>
<dbReference type="Proteomes" id="UP001488838">
    <property type="component" value="Unassembled WGS sequence"/>
</dbReference>
<feature type="compositionally biased region" description="Basic and acidic residues" evidence="8">
    <location>
        <begin position="244"/>
        <end position="254"/>
    </location>
</feature>
<proteinExistence type="inferred from homology"/>
<evidence type="ECO:0000256" key="8">
    <source>
        <dbReference type="SAM" id="MobiDB-lite"/>
    </source>
</evidence>
<sequence length="488" mass="52632">MISPEAGPSVEVEVAATLKCCGARARVLSTQEFAADPQPELCGPAWRLRGRGPAGTREPGTTPGRAPDDRDGTLLWSGGRAHPADVPEPPSAAANRGEAPLPGGRRGRSAGYERPAAPPRLMRRAPRPIGAPCRRRGGRGCVYVKNSLDTYCPETETISDACQVSADCRNWRSLHMDPPSQHGSHTSLVVIQPPALEGRQRLDYDRDTQPAAILSLDQIKAIRGSNEYTEGPSVVRRPAPRTAPRPEKQERTHEIIPANVNNSYEHRPASHSGNARGSVLSRSTSTGSAASSGSGSSASSEQGLLGRSPPTRPIPGHRSDRVIRTQPKQLLVEDLKGSLKEDPTQHKFICEQCGKCKCGECTAPRTLPSCLACDRQCLCSAESMVEYGTCMCLVKGIFYHCSNDDDGGSYSDNPCSCSQSHCCFRYLCMGALSLCLPCLLCYPPAKGCLKLCRGCYDWTHRPGCRCRNSNTVYCKLESCPSRAQGKPS</sequence>
<dbReference type="InterPro" id="IPR007875">
    <property type="entry name" value="Sprouty"/>
</dbReference>
<evidence type="ECO:0000313" key="9">
    <source>
        <dbReference type="EMBL" id="KAK7806987.1"/>
    </source>
</evidence>
<keyword evidence="6" id="KW-0963">Cytoplasm</keyword>
<gene>
    <name evidence="9" type="ORF">U0070_015033</name>
</gene>
<evidence type="ECO:0000256" key="1">
    <source>
        <dbReference type="ARBA" id="ARBA00004170"/>
    </source>
</evidence>
<evidence type="ECO:0000256" key="3">
    <source>
        <dbReference type="ARBA" id="ARBA00010964"/>
    </source>
</evidence>
<comment type="similarity">
    <text evidence="3">Belongs to the sprouty family.</text>
</comment>